<keyword evidence="9" id="KW-1185">Reference proteome</keyword>
<dbReference type="Pfam" id="PF07986">
    <property type="entry name" value="TBCC"/>
    <property type="match status" value="1"/>
</dbReference>
<comment type="caution">
    <text evidence="8">The sequence shown here is derived from an EMBL/GenBank/DDBJ whole genome shotgun (WGS) entry which is preliminary data.</text>
</comment>
<dbReference type="PROSITE" id="PS51329">
    <property type="entry name" value="C_CAP_COFACTOR_C"/>
    <property type="match status" value="1"/>
</dbReference>
<reference evidence="8" key="1">
    <citation type="submission" date="2020-11" db="EMBL/GenBank/DDBJ databases">
        <authorList>
            <consortium name="DOE Joint Genome Institute"/>
            <person name="Ahrendt S."/>
            <person name="Riley R."/>
            <person name="Andreopoulos W."/>
            <person name="Labutti K."/>
            <person name="Pangilinan J."/>
            <person name="Ruiz-Duenas F.J."/>
            <person name="Barrasa J.M."/>
            <person name="Sanchez-Garcia M."/>
            <person name="Camarero S."/>
            <person name="Miyauchi S."/>
            <person name="Serrano A."/>
            <person name="Linde D."/>
            <person name="Babiker R."/>
            <person name="Drula E."/>
            <person name="Ayuso-Fernandez I."/>
            <person name="Pacheco R."/>
            <person name="Padilla G."/>
            <person name="Ferreira P."/>
            <person name="Barriuso J."/>
            <person name="Kellner H."/>
            <person name="Castanera R."/>
            <person name="Alfaro M."/>
            <person name="Ramirez L."/>
            <person name="Pisabarro A.G."/>
            <person name="Kuo A."/>
            <person name="Tritt A."/>
            <person name="Lipzen A."/>
            <person name="He G."/>
            <person name="Yan M."/>
            <person name="Ng V."/>
            <person name="Cullen D."/>
            <person name="Martin F."/>
            <person name="Rosso M.-N."/>
            <person name="Henrissat B."/>
            <person name="Hibbett D."/>
            <person name="Martinez A.T."/>
            <person name="Grigoriev I.V."/>
        </authorList>
    </citation>
    <scope>NUCLEOTIDE SEQUENCE</scope>
    <source>
        <strain evidence="8">CBS 506.95</strain>
    </source>
</reference>
<evidence type="ECO:0000259" key="7">
    <source>
        <dbReference type="PROSITE" id="PS51329"/>
    </source>
</evidence>
<comment type="subcellular location">
    <subcellularLocation>
        <location evidence="1">Cytoplasm</location>
    </subcellularLocation>
</comment>
<evidence type="ECO:0000256" key="5">
    <source>
        <dbReference type="ARBA" id="ARBA00026055"/>
    </source>
</evidence>
<evidence type="ECO:0000256" key="4">
    <source>
        <dbReference type="ARBA" id="ARBA00022990"/>
    </source>
</evidence>
<dbReference type="GO" id="GO:0015631">
    <property type="term" value="F:tubulin binding"/>
    <property type="evidence" value="ECO:0007669"/>
    <property type="project" value="InterPro"/>
</dbReference>
<name>A0A9P6EK22_9AGAR</name>
<dbReference type="Proteomes" id="UP000807306">
    <property type="component" value="Unassembled WGS sequence"/>
</dbReference>
<feature type="domain" description="C-CAP/cofactor C-like" evidence="7">
    <location>
        <begin position="117"/>
        <end position="262"/>
    </location>
</feature>
<dbReference type="InterPro" id="IPR027684">
    <property type="entry name" value="TBCC"/>
</dbReference>
<gene>
    <name evidence="8" type="ORF">CPB83DRAFT_810369</name>
</gene>
<dbReference type="OrthoDB" id="194775at2759"/>
<dbReference type="GO" id="GO:0007021">
    <property type="term" value="P:tubulin complex assembly"/>
    <property type="evidence" value="ECO:0007669"/>
    <property type="project" value="TreeGrafter"/>
</dbReference>
<evidence type="ECO:0000313" key="8">
    <source>
        <dbReference type="EMBL" id="KAF9530526.1"/>
    </source>
</evidence>
<dbReference type="GO" id="GO:0005737">
    <property type="term" value="C:cytoplasm"/>
    <property type="evidence" value="ECO:0007669"/>
    <property type="project" value="UniProtKB-SubCell"/>
</dbReference>
<evidence type="ECO:0000256" key="1">
    <source>
        <dbReference type="ARBA" id="ARBA00004496"/>
    </source>
</evidence>
<dbReference type="InterPro" id="IPR038397">
    <property type="entry name" value="TBCC_N_sf"/>
</dbReference>
<comment type="similarity">
    <text evidence="2">Belongs to the TBCC family.</text>
</comment>
<dbReference type="InterPro" id="IPR017901">
    <property type="entry name" value="C-CAP_CF_C-like"/>
</dbReference>
<keyword evidence="3" id="KW-0963">Cytoplasm</keyword>
<dbReference type="EMBL" id="MU157839">
    <property type="protein sequence ID" value="KAF9530526.1"/>
    <property type="molecule type" value="Genomic_DNA"/>
</dbReference>
<dbReference type="AlphaFoldDB" id="A0A9P6EK22"/>
<dbReference type="Gene3D" id="1.20.58.1250">
    <property type="entry name" value="Tubulin Binding Cofactor C, N-terminal domain"/>
    <property type="match status" value="1"/>
</dbReference>
<dbReference type="InterPro" id="IPR031925">
    <property type="entry name" value="TBCC_N"/>
</dbReference>
<dbReference type="GO" id="GO:0007023">
    <property type="term" value="P:post-chaperonin tubulin folding pathway"/>
    <property type="evidence" value="ECO:0007669"/>
    <property type="project" value="InterPro"/>
</dbReference>
<evidence type="ECO:0000313" key="9">
    <source>
        <dbReference type="Proteomes" id="UP000807306"/>
    </source>
</evidence>
<feature type="compositionally biased region" description="Polar residues" evidence="6">
    <location>
        <begin position="107"/>
        <end position="122"/>
    </location>
</feature>
<evidence type="ECO:0000256" key="3">
    <source>
        <dbReference type="ARBA" id="ARBA00022490"/>
    </source>
</evidence>
<organism evidence="8 9">
    <name type="scientific">Crepidotus variabilis</name>
    <dbReference type="NCBI Taxonomy" id="179855"/>
    <lineage>
        <taxon>Eukaryota</taxon>
        <taxon>Fungi</taxon>
        <taxon>Dikarya</taxon>
        <taxon>Basidiomycota</taxon>
        <taxon>Agaricomycotina</taxon>
        <taxon>Agaricomycetes</taxon>
        <taxon>Agaricomycetidae</taxon>
        <taxon>Agaricales</taxon>
        <taxon>Agaricineae</taxon>
        <taxon>Crepidotaceae</taxon>
        <taxon>Crepidotus</taxon>
    </lineage>
</organism>
<comment type="subunit">
    <text evidence="5">Supercomplex made of cofactors A to E. Cofactors A and D function by capturing and stabilizing tubulin in a quasi-native conformation. Cofactor E binds to the cofactor D-tubulin complex; interaction with cofactor C then causes the release of tubulin polypeptides that are committed to the native state.</text>
</comment>
<feature type="region of interest" description="Disordered" evidence="6">
    <location>
        <begin position="89"/>
        <end position="122"/>
    </location>
</feature>
<dbReference type="Pfam" id="PF16752">
    <property type="entry name" value="TBCC_N"/>
    <property type="match status" value="1"/>
</dbReference>
<evidence type="ECO:0000256" key="6">
    <source>
        <dbReference type="SAM" id="MobiDB-lite"/>
    </source>
</evidence>
<keyword evidence="4" id="KW-0007">Acetylation</keyword>
<proteinExistence type="inferred from homology"/>
<sequence length="320" mass="34396">MEGATWTFSQSFTSDFQAMRSDLETQVEHANLKGLSSAETLQGLTSSLAKAAKALADAAGSIPSYDQKLYESQLKALGTAIESLRESAPKPKFSFRRKGPVAPAAKPTSSINAVSTPTTTFPASEPSSNSIVVSNLSRQYINRESLSVHNLQTDLALSDLDGCIINLLPAASGSVEALRLGALHARNIKNCVLMLPIFEGSALLHDLSNCVIVLGSHQFRMHTSRDVDVFLDIGSNPIIEHCQNVRFGGYPTVWPSITSHGHKSYSVQDFSHIRATPSPNFSILGVEENNILEKVASGLDSCSVDSLIDTSAMVPTHLTR</sequence>
<dbReference type="PANTHER" id="PTHR15139">
    <property type="entry name" value="TUBULIN FOLDING COFACTOR C"/>
    <property type="match status" value="1"/>
</dbReference>
<dbReference type="PANTHER" id="PTHR15139:SF0">
    <property type="entry name" value="TUBULIN-SPECIFIC CHAPERONE C"/>
    <property type="match status" value="1"/>
</dbReference>
<protein>
    <submittedName>
        <fullName evidence="8">Tubulin binding cofactor C-domain-containing protein</fullName>
    </submittedName>
</protein>
<accession>A0A9P6EK22</accession>
<dbReference type="InterPro" id="IPR012945">
    <property type="entry name" value="Tubulin-bd_cofactor_C_dom"/>
</dbReference>
<dbReference type="InterPro" id="IPR016098">
    <property type="entry name" value="CAP/MinC_C"/>
</dbReference>
<dbReference type="Gene3D" id="2.160.20.70">
    <property type="match status" value="1"/>
</dbReference>
<evidence type="ECO:0000256" key="2">
    <source>
        <dbReference type="ARBA" id="ARBA00008848"/>
    </source>
</evidence>